<name>A0A1F4VDR6_UNCKA</name>
<gene>
    <name evidence="2" type="ORF">A3A78_00515</name>
</gene>
<dbReference type="PANTHER" id="PTHR34387:SF2">
    <property type="entry name" value="SLR1258 PROTEIN"/>
    <property type="match status" value="1"/>
</dbReference>
<evidence type="ECO:0000256" key="1">
    <source>
        <dbReference type="SAM" id="Phobius"/>
    </source>
</evidence>
<dbReference type="Gene3D" id="3.30.70.2970">
    <property type="entry name" value="Protein of unknown function (DUF541), domain 2"/>
    <property type="match status" value="1"/>
</dbReference>
<reference evidence="2 3" key="1">
    <citation type="journal article" date="2016" name="Nat. Commun.">
        <title>Thousands of microbial genomes shed light on interconnected biogeochemical processes in an aquifer system.</title>
        <authorList>
            <person name="Anantharaman K."/>
            <person name="Brown C.T."/>
            <person name="Hug L.A."/>
            <person name="Sharon I."/>
            <person name="Castelle C.J."/>
            <person name="Probst A.J."/>
            <person name="Thomas B.C."/>
            <person name="Singh A."/>
            <person name="Wilkins M.J."/>
            <person name="Karaoz U."/>
            <person name="Brodie E.L."/>
            <person name="Williams K.H."/>
            <person name="Hubbard S.S."/>
            <person name="Banfield J.F."/>
        </authorList>
    </citation>
    <scope>NUCLEOTIDE SEQUENCE [LARGE SCALE GENOMIC DNA]</scope>
</reference>
<dbReference type="Gene3D" id="3.30.110.170">
    <property type="entry name" value="Protein of unknown function (DUF541), domain 1"/>
    <property type="match status" value="1"/>
</dbReference>
<keyword evidence="1" id="KW-0472">Membrane</keyword>
<feature type="transmembrane region" description="Helical" evidence="1">
    <location>
        <begin position="12"/>
        <end position="33"/>
    </location>
</feature>
<evidence type="ECO:0000313" key="3">
    <source>
        <dbReference type="Proteomes" id="UP000176504"/>
    </source>
</evidence>
<dbReference type="GO" id="GO:0006974">
    <property type="term" value="P:DNA damage response"/>
    <property type="evidence" value="ECO:0007669"/>
    <property type="project" value="TreeGrafter"/>
</dbReference>
<dbReference type="Pfam" id="PF04402">
    <property type="entry name" value="SIMPL"/>
    <property type="match status" value="1"/>
</dbReference>
<accession>A0A1F4VDR6</accession>
<dbReference type="PANTHER" id="PTHR34387">
    <property type="entry name" value="SLR1258 PROTEIN"/>
    <property type="match status" value="1"/>
</dbReference>
<comment type="caution">
    <text evidence="2">The sequence shown here is derived from an EMBL/GenBank/DDBJ whole genome shotgun (WGS) entry which is preliminary data.</text>
</comment>
<proteinExistence type="predicted"/>
<dbReference type="InterPro" id="IPR007497">
    <property type="entry name" value="SIMPL/DUF541"/>
</dbReference>
<evidence type="ECO:0008006" key="4">
    <source>
        <dbReference type="Google" id="ProtNLM"/>
    </source>
</evidence>
<dbReference type="Proteomes" id="UP000176504">
    <property type="component" value="Unassembled WGS sequence"/>
</dbReference>
<evidence type="ECO:0000313" key="2">
    <source>
        <dbReference type="EMBL" id="OGC55426.1"/>
    </source>
</evidence>
<dbReference type="AlphaFoldDB" id="A0A1F4VDR6"/>
<organism evidence="2 3">
    <name type="scientific">candidate division WWE3 bacterium RIFCSPLOWO2_01_FULL_41_18</name>
    <dbReference type="NCBI Taxonomy" id="1802625"/>
    <lineage>
        <taxon>Bacteria</taxon>
        <taxon>Katanobacteria</taxon>
    </lineage>
</organism>
<dbReference type="EMBL" id="MEVI01000002">
    <property type="protein sequence ID" value="OGC55426.1"/>
    <property type="molecule type" value="Genomic_DNA"/>
</dbReference>
<dbReference type="InterPro" id="IPR052022">
    <property type="entry name" value="26kDa_periplasmic_antigen"/>
</dbReference>
<keyword evidence="1" id="KW-0812">Transmembrane</keyword>
<keyword evidence="1" id="KW-1133">Transmembrane helix</keyword>
<sequence>MPEHIRLLLRSILVYIFKIVFVVIFIASVFKYAGPIPLSVNTKTLDKDTTFYVSDEASVFVKPDIATVTLAITTNSLKAQEAKDTANNVINKITEELKKLGVKEENIKTTGFNIYPNYSNEGRTITSYSGNVSLEVKEKDLERINTIIDTALANGANQVSGLSFDVEDRDKAVDEARALAIKKAKMKAEKVAKESGIKLGRVLNVSEFYPFNYGSLGKLSAAEGLGGGGGQTEIQPGQTEIRVNVTLSYETL</sequence>
<protein>
    <recommendedName>
        <fullName evidence="4">26 kDa periplasmic immunogenic protein</fullName>
    </recommendedName>
</protein>